<feature type="domain" description="Ammonium transporter AmtB-like" evidence="9">
    <location>
        <begin position="301"/>
        <end position="509"/>
    </location>
</feature>
<dbReference type="InterPro" id="IPR029020">
    <property type="entry name" value="Ammonium/urea_transptr"/>
</dbReference>
<feature type="transmembrane region" description="Helical" evidence="8">
    <location>
        <begin position="81"/>
        <end position="102"/>
    </location>
</feature>
<protein>
    <submittedName>
        <fullName evidence="10">Ammonium transporter 1 member 5</fullName>
    </submittedName>
</protein>
<feature type="transmembrane region" description="Helical" evidence="8">
    <location>
        <begin position="117"/>
        <end position="139"/>
    </location>
</feature>
<feature type="transmembrane region" description="Helical" evidence="8">
    <location>
        <begin position="151"/>
        <end position="170"/>
    </location>
</feature>
<dbReference type="Gene3D" id="1.10.3430.10">
    <property type="entry name" value="Ammonium transporter AmtB like domains"/>
    <property type="match status" value="1"/>
</dbReference>
<dbReference type="SUPFAM" id="SSF111352">
    <property type="entry name" value="Ammonium transporter"/>
    <property type="match status" value="2"/>
</dbReference>
<evidence type="ECO:0000259" key="9">
    <source>
        <dbReference type="Pfam" id="PF00909"/>
    </source>
</evidence>
<reference evidence="10" key="1">
    <citation type="submission" date="2023-03" db="EMBL/GenBank/DDBJ databases">
        <authorList>
            <person name="Steffen K."/>
            <person name="Cardenas P."/>
        </authorList>
    </citation>
    <scope>NUCLEOTIDE SEQUENCE</scope>
</reference>
<gene>
    <name evidence="10" type="ORF">GBAR_LOCUS15135</name>
</gene>
<evidence type="ECO:0000256" key="7">
    <source>
        <dbReference type="ARBA" id="ARBA00023177"/>
    </source>
</evidence>
<feature type="transmembrane region" description="Helical" evidence="8">
    <location>
        <begin position="211"/>
        <end position="236"/>
    </location>
</feature>
<comment type="caution">
    <text evidence="10">The sequence shown here is derived from an EMBL/GenBank/DDBJ whole genome shotgun (WGS) entry which is preliminary data.</text>
</comment>
<evidence type="ECO:0000256" key="8">
    <source>
        <dbReference type="SAM" id="Phobius"/>
    </source>
</evidence>
<evidence type="ECO:0000313" key="10">
    <source>
        <dbReference type="EMBL" id="CAI8026355.1"/>
    </source>
</evidence>
<dbReference type="GO" id="GO:0005886">
    <property type="term" value="C:plasma membrane"/>
    <property type="evidence" value="ECO:0007669"/>
    <property type="project" value="TreeGrafter"/>
</dbReference>
<dbReference type="AlphaFoldDB" id="A0AA35SAA2"/>
<evidence type="ECO:0000256" key="1">
    <source>
        <dbReference type="ARBA" id="ARBA00004141"/>
    </source>
</evidence>
<keyword evidence="6 8" id="KW-0472">Membrane</keyword>
<organism evidence="10 11">
    <name type="scientific">Geodia barretti</name>
    <name type="common">Barrett's horny sponge</name>
    <dbReference type="NCBI Taxonomy" id="519541"/>
    <lineage>
        <taxon>Eukaryota</taxon>
        <taxon>Metazoa</taxon>
        <taxon>Porifera</taxon>
        <taxon>Demospongiae</taxon>
        <taxon>Heteroscleromorpha</taxon>
        <taxon>Tetractinellida</taxon>
        <taxon>Astrophorina</taxon>
        <taxon>Geodiidae</taxon>
        <taxon>Geodia</taxon>
    </lineage>
</organism>
<name>A0AA35SAA2_GEOBA</name>
<feature type="transmembrane region" description="Helical" evidence="8">
    <location>
        <begin position="47"/>
        <end position="69"/>
    </location>
</feature>
<dbReference type="InterPro" id="IPR024041">
    <property type="entry name" value="NH4_transpt_AmtB-like_dom"/>
</dbReference>
<dbReference type="GO" id="GO:0097272">
    <property type="term" value="P:ammonium homeostasis"/>
    <property type="evidence" value="ECO:0007669"/>
    <property type="project" value="TreeGrafter"/>
</dbReference>
<evidence type="ECO:0000256" key="5">
    <source>
        <dbReference type="ARBA" id="ARBA00022989"/>
    </source>
</evidence>
<feature type="domain" description="Ammonium transporter AmtB-like" evidence="9">
    <location>
        <begin position="49"/>
        <end position="258"/>
    </location>
</feature>
<feature type="transmembrane region" description="Helical" evidence="8">
    <location>
        <begin position="484"/>
        <end position="508"/>
    </location>
</feature>
<evidence type="ECO:0000256" key="6">
    <source>
        <dbReference type="ARBA" id="ARBA00023136"/>
    </source>
</evidence>
<evidence type="ECO:0000313" key="11">
    <source>
        <dbReference type="Proteomes" id="UP001174909"/>
    </source>
</evidence>
<evidence type="ECO:0000256" key="2">
    <source>
        <dbReference type="ARBA" id="ARBA00005887"/>
    </source>
</evidence>
<dbReference type="Pfam" id="PF00909">
    <property type="entry name" value="Ammonium_transp"/>
    <property type="match status" value="2"/>
</dbReference>
<keyword evidence="4 8" id="KW-0812">Transmembrane</keyword>
<dbReference type="GO" id="GO:0008519">
    <property type="term" value="F:ammonium channel activity"/>
    <property type="evidence" value="ECO:0007669"/>
    <property type="project" value="InterPro"/>
</dbReference>
<keyword evidence="7" id="KW-0924">Ammonia transport</keyword>
<evidence type="ECO:0000256" key="4">
    <source>
        <dbReference type="ARBA" id="ARBA00022692"/>
    </source>
</evidence>
<comment type="similarity">
    <text evidence="2">Belongs to the ammonia transporter channel (TC 1.A.11.2) family.</text>
</comment>
<sequence length="563" mass="62290">MSALENSTDICFEDPDLCPDVHTNCFSREPSLCGKNTYSDRYDDASATWVVLCAILMFFMKAGFLYVEVSFSKQDKRRRVVLAKYIDIFAGTFGFWLFGYAVSGNTDQGDVGEEQDYIFWFFRYTFATNTATIIGGTLVGHDVQMRAAAAFVYSFVMTAFIHPSLARIFWSSRSDPGPFVWSPYETCNGTFTGNIDHRFSSIRSEDLGIDFVFFDFAGSGLVHVVGGMGGFMLSLFHKLETSKKTRKLQQLPLLKKEFAMVEIHRAKPQIRDEMVQSGAEPGEETKKPQSFIQWMYPSGGGEENVESAALGIIILWTTWFAFNCGSTETIAGKTSHAAVGRIALTMCLAAASGGITQCIVSGLVQIYNRHEHFNTNEMANAVLANLVAVTGCCPFVDPPFAILIGPLTVLFYHGGCYIEYLLKLHDGARVFPVHAVSGFWGLLCVGIFGRTCLILEVYESLCYCVSNDLPSNIESHGVRFGFQLLGGIFIVLWASVMIFLVFGILWYIPVKLALACLPYLFCGEMMKLVDGCVLRGTSSSPTMGRLMLLIATLFMSQGHTVNS</sequence>
<dbReference type="EMBL" id="CASHTH010002208">
    <property type="protein sequence ID" value="CAI8026355.1"/>
    <property type="molecule type" value="Genomic_DNA"/>
</dbReference>
<dbReference type="PANTHER" id="PTHR11730">
    <property type="entry name" value="AMMONIUM TRANSPORTER"/>
    <property type="match status" value="1"/>
</dbReference>
<accession>A0AA35SAA2</accession>
<dbReference type="PANTHER" id="PTHR11730:SF6">
    <property type="entry name" value="AMMONIUM TRANSPORTER"/>
    <property type="match status" value="1"/>
</dbReference>
<evidence type="ECO:0000256" key="3">
    <source>
        <dbReference type="ARBA" id="ARBA00022448"/>
    </source>
</evidence>
<dbReference type="Proteomes" id="UP001174909">
    <property type="component" value="Unassembled WGS sequence"/>
</dbReference>
<comment type="subcellular location">
    <subcellularLocation>
        <location evidence="1">Membrane</location>
        <topology evidence="1">Multi-pass membrane protein</topology>
    </subcellularLocation>
</comment>
<keyword evidence="11" id="KW-1185">Reference proteome</keyword>
<keyword evidence="5 8" id="KW-1133">Transmembrane helix</keyword>
<keyword evidence="3" id="KW-0813">Transport</keyword>
<proteinExistence type="inferred from homology"/>